<dbReference type="PANTHER" id="PTHR12815">
    <property type="entry name" value="SORTING AND ASSEMBLY MACHINERY SAMM50 PROTEIN FAMILY MEMBER"/>
    <property type="match status" value="1"/>
</dbReference>
<protein>
    <submittedName>
        <fullName evidence="7">Surface antigen</fullName>
    </submittedName>
</protein>
<dbReference type="Proteomes" id="UP000190888">
    <property type="component" value="Unassembled WGS sequence"/>
</dbReference>
<evidence type="ECO:0000256" key="2">
    <source>
        <dbReference type="ARBA" id="ARBA00022452"/>
    </source>
</evidence>
<keyword evidence="4" id="KW-0472">Membrane</keyword>
<keyword evidence="5" id="KW-0732">Signal</keyword>
<evidence type="ECO:0000256" key="1">
    <source>
        <dbReference type="ARBA" id="ARBA00004370"/>
    </source>
</evidence>
<name>A0A1T4R8W9_9BACT</name>
<dbReference type="RefSeq" id="WP_078832413.1">
    <property type="nucleotide sequence ID" value="NZ_FUWH01000011.1"/>
</dbReference>
<keyword evidence="2" id="KW-1134">Transmembrane beta strand</keyword>
<evidence type="ECO:0000259" key="6">
    <source>
        <dbReference type="Pfam" id="PF01103"/>
    </source>
</evidence>
<dbReference type="Pfam" id="PF01103">
    <property type="entry name" value="Omp85"/>
    <property type="match status" value="1"/>
</dbReference>
<keyword evidence="3" id="KW-0812">Transmembrane</keyword>
<organism evidence="7 8">
    <name type="scientific">Sediminibacterium ginsengisoli</name>
    <dbReference type="NCBI Taxonomy" id="413434"/>
    <lineage>
        <taxon>Bacteria</taxon>
        <taxon>Pseudomonadati</taxon>
        <taxon>Bacteroidota</taxon>
        <taxon>Chitinophagia</taxon>
        <taxon>Chitinophagales</taxon>
        <taxon>Chitinophagaceae</taxon>
        <taxon>Sediminibacterium</taxon>
    </lineage>
</organism>
<dbReference type="OrthoDB" id="9771071at2"/>
<dbReference type="PANTHER" id="PTHR12815:SF18">
    <property type="entry name" value="SORTING AND ASSEMBLY MACHINERY COMPONENT 50 HOMOLOG"/>
    <property type="match status" value="1"/>
</dbReference>
<dbReference type="InterPro" id="IPR000184">
    <property type="entry name" value="Bac_surfAg_D15"/>
</dbReference>
<comment type="subcellular location">
    <subcellularLocation>
        <location evidence="1">Membrane</location>
    </subcellularLocation>
</comment>
<dbReference type="AlphaFoldDB" id="A0A1T4R8W9"/>
<evidence type="ECO:0000313" key="7">
    <source>
        <dbReference type="EMBL" id="SKA12266.1"/>
    </source>
</evidence>
<dbReference type="InterPro" id="IPR039910">
    <property type="entry name" value="D15-like"/>
</dbReference>
<reference evidence="7 8" key="1">
    <citation type="submission" date="2017-02" db="EMBL/GenBank/DDBJ databases">
        <authorList>
            <person name="Peterson S.W."/>
        </authorList>
    </citation>
    <scope>NUCLEOTIDE SEQUENCE [LARGE SCALE GENOMIC DNA]</scope>
    <source>
        <strain evidence="7 8">DSM 22335</strain>
    </source>
</reference>
<evidence type="ECO:0000256" key="5">
    <source>
        <dbReference type="SAM" id="SignalP"/>
    </source>
</evidence>
<accession>A0A1T4R8W9</accession>
<evidence type="ECO:0000256" key="3">
    <source>
        <dbReference type="ARBA" id="ARBA00022692"/>
    </source>
</evidence>
<evidence type="ECO:0000313" key="8">
    <source>
        <dbReference type="Proteomes" id="UP000190888"/>
    </source>
</evidence>
<dbReference type="EMBL" id="FUWH01000011">
    <property type="protein sequence ID" value="SKA12266.1"/>
    <property type="molecule type" value="Genomic_DNA"/>
</dbReference>
<keyword evidence="8" id="KW-1185">Reference proteome</keyword>
<feature type="domain" description="Bacterial surface antigen (D15)" evidence="6">
    <location>
        <begin position="180"/>
        <end position="367"/>
    </location>
</feature>
<sequence>MTKLCFFFACSAIFFLSLVIHPGTVKAQNDSVKKSNLLIFPVLAKSIETGWSGGVAGALTFRLSRKDTVSRTSNLQALGLYSLNKQLVVALNGAQYAHGERYILNEQISFSSFPDQFWGLGKYTPDSAKEPYSFKQFYTYLHLMRKLGRRIFVGALFEYQLVDQVKYVAGGAFDKQQVVGRDGYHIAGLGLSFTYDSRNHAFSPDKGGFAQVYFNHFGSYLGSEHRYTNIVLDFRRYISVGGDNVLALQAYSFNNTGNDAPLRSLASLGGANSMRGYYAGRFRDNSLAVLQAEFRFPVYKRFGAVAFGSAGDVGHDYKDYALKDLKYSFGAGLRFALNKSEKLNLRLDYGIGQGNNSGLYFQLGEAF</sequence>
<evidence type="ECO:0000256" key="4">
    <source>
        <dbReference type="ARBA" id="ARBA00023136"/>
    </source>
</evidence>
<gene>
    <name evidence="7" type="ORF">SAMN04488132_11123</name>
</gene>
<feature type="chain" id="PRO_5012526979" evidence="5">
    <location>
        <begin position="28"/>
        <end position="367"/>
    </location>
</feature>
<dbReference type="GO" id="GO:0019867">
    <property type="term" value="C:outer membrane"/>
    <property type="evidence" value="ECO:0007669"/>
    <property type="project" value="InterPro"/>
</dbReference>
<dbReference type="STRING" id="413434.SAMN04488132_11123"/>
<dbReference type="Gene3D" id="2.40.160.50">
    <property type="entry name" value="membrane protein fhac: a member of the omp85/tpsb transporter family"/>
    <property type="match status" value="1"/>
</dbReference>
<proteinExistence type="predicted"/>
<feature type="signal peptide" evidence="5">
    <location>
        <begin position="1"/>
        <end position="27"/>
    </location>
</feature>